<dbReference type="EMBL" id="M87062">
    <property type="protein sequence ID" value="AAA32029.2"/>
    <property type="molecule type" value="Genomic_DNA"/>
</dbReference>
<keyword evidence="2" id="KW-1133">Transmembrane helix</keyword>
<feature type="compositionally biased region" description="Polar residues" evidence="1">
    <location>
        <begin position="107"/>
        <end position="118"/>
    </location>
</feature>
<dbReference type="PIR" id="JQ1569">
    <property type="entry name" value="JQ1569"/>
</dbReference>
<reference evidence="4" key="1">
    <citation type="journal article" date="1992" name="Curr. Genet.">
        <title>Organization of ATPA coding and 3' flanking sequences associated with cytoplasmic male sterility in Phaseolus vulgaris L.</title>
        <authorList>
            <person name="Chase C.D."/>
            <person name="Ortaga V.M."/>
        </authorList>
    </citation>
    <scope>NUCLEOTIDE SEQUENCE</scope>
    <source>
        <tissue evidence="4">Cotyledon and hypocotyl</tissue>
    </source>
</reference>
<dbReference type="AlphaFoldDB" id="Q37792"/>
<reference evidence="3" key="2">
    <citation type="journal article" date="1992" name="Plant Cell">
        <title>A mitochondrial DNA sequence is associated with abnormal pollen development in cytoplasmic male sterile bean plants.</title>
        <authorList>
            <person name="Johns C."/>
            <person name="Lu M."/>
            <person name="Lyznik A."/>
            <person name="Mackenzie S."/>
        </authorList>
    </citation>
    <scope>NUCLEOTIDE SEQUENCE</scope>
</reference>
<evidence type="ECO:0000256" key="2">
    <source>
        <dbReference type="SAM" id="Phobius"/>
    </source>
</evidence>
<organism evidence="4">
    <name type="scientific">Phaseolus vulgaris</name>
    <name type="common">Kidney bean</name>
    <name type="synonym">French bean</name>
    <dbReference type="NCBI Taxonomy" id="3885"/>
    <lineage>
        <taxon>Eukaryota</taxon>
        <taxon>Viridiplantae</taxon>
        <taxon>Streptophyta</taxon>
        <taxon>Embryophyta</taxon>
        <taxon>Tracheophyta</taxon>
        <taxon>Spermatophyta</taxon>
        <taxon>Magnoliopsida</taxon>
        <taxon>eudicotyledons</taxon>
        <taxon>Gunneridae</taxon>
        <taxon>Pentapetalae</taxon>
        <taxon>rosids</taxon>
        <taxon>fabids</taxon>
        <taxon>Fabales</taxon>
        <taxon>Fabaceae</taxon>
        <taxon>Papilionoideae</taxon>
        <taxon>50 kb inversion clade</taxon>
        <taxon>NPAAA clade</taxon>
        <taxon>indigoferoid/millettioid clade</taxon>
        <taxon>Phaseoleae</taxon>
        <taxon>Phaseolus</taxon>
    </lineage>
</organism>
<reference evidence="3" key="3">
    <citation type="submission" date="2018-07" db="EMBL/GenBank/DDBJ databases">
        <authorList>
            <person name="Quirk P.G."/>
            <person name="Krulwich T.A."/>
        </authorList>
    </citation>
    <scope>NUCLEOTIDE SEQUENCE</scope>
</reference>
<feature type="compositionally biased region" description="Low complexity" evidence="1">
    <location>
        <begin position="92"/>
        <end position="106"/>
    </location>
</feature>
<keyword evidence="2" id="KW-0812">Transmembrane</keyword>
<evidence type="ECO:0000256" key="1">
    <source>
        <dbReference type="SAM" id="MobiDB-lite"/>
    </source>
</evidence>
<keyword evidence="2" id="KW-0472">Membrane</keyword>
<evidence type="ECO:0000313" key="4">
    <source>
        <dbReference type="EMBL" id="AAB01585.1"/>
    </source>
</evidence>
<sequence>MFLPFNPQKIFGRLSSTLSRKIIVRISIVVVSVFTIGYLFCLVFGIDLSLIFGNQLVRSFRVLLSRLLGWEVPVLVFFVGLELDSSLHMQDPAGGQPAANPAAEQPSNVPSGGSTSKGTWWKKWIPCFTPQTEEGGHSVSPPEPTRNWVLDVDLPREDPSETIDTLRRKCAIIIQSFCQNNARDDLTFDDIAQRLVLETKGTTIGATREDFQRLLGELQNPAESDVYLRVLKALEKHPR</sequence>
<proteinExistence type="predicted"/>
<geneLocation type="mitochondrion" evidence="4"/>
<feature type="transmembrane region" description="Helical" evidence="2">
    <location>
        <begin position="22"/>
        <end position="51"/>
    </location>
</feature>
<feature type="region of interest" description="Disordered" evidence="1">
    <location>
        <begin position="92"/>
        <end position="120"/>
    </location>
</feature>
<keyword evidence="4" id="KW-0496">Mitochondrion</keyword>
<evidence type="ECO:0000313" key="3">
    <source>
        <dbReference type="EMBL" id="AAA32029.2"/>
    </source>
</evidence>
<name>Q37792_PHAVU</name>
<dbReference type="EMBL" id="M64246">
    <property type="protein sequence ID" value="AAB01585.1"/>
    <property type="molecule type" value="Genomic_DNA"/>
</dbReference>
<protein>
    <submittedName>
        <fullName evidence="4">ORF-239; putative</fullName>
    </submittedName>
    <submittedName>
        <fullName evidence="3">Sterility protein 2</fullName>
    </submittedName>
</protein>
<accession>Q37792</accession>